<evidence type="ECO:0000256" key="1">
    <source>
        <dbReference type="ARBA" id="ARBA00001933"/>
    </source>
</evidence>
<dbReference type="Pfam" id="PF01636">
    <property type="entry name" value="APH"/>
    <property type="match status" value="1"/>
</dbReference>
<dbReference type="InterPro" id="IPR015422">
    <property type="entry name" value="PyrdxlP-dep_Trfase_small"/>
</dbReference>
<dbReference type="InterPro" id="IPR002575">
    <property type="entry name" value="Aminoglycoside_PTrfase"/>
</dbReference>
<dbReference type="PANTHER" id="PTHR45688">
    <property type="match status" value="1"/>
</dbReference>
<dbReference type="AlphaFoldDB" id="A0A9J6RIP7"/>
<keyword evidence="3" id="KW-0663">Pyridoxal phosphate</keyword>
<comment type="caution">
    <text evidence="5">The sequence shown here is derived from an EMBL/GenBank/DDBJ whole genome shotgun (WGS) entry which is preliminary data.</text>
</comment>
<dbReference type="GO" id="GO:0030170">
    <property type="term" value="F:pyridoxal phosphate binding"/>
    <property type="evidence" value="ECO:0007669"/>
    <property type="project" value="InterPro"/>
</dbReference>
<dbReference type="InterPro" id="IPR005814">
    <property type="entry name" value="Aminotrans_3"/>
</dbReference>
<evidence type="ECO:0000259" key="4">
    <source>
        <dbReference type="Pfam" id="PF01636"/>
    </source>
</evidence>
<evidence type="ECO:0000256" key="3">
    <source>
        <dbReference type="ARBA" id="ARBA00022898"/>
    </source>
</evidence>
<dbReference type="Gene3D" id="3.40.640.10">
    <property type="entry name" value="Type I PLP-dependent aspartate aminotransferase-like (Major domain)"/>
    <property type="match status" value="1"/>
</dbReference>
<dbReference type="Proteomes" id="UP001069090">
    <property type="component" value="Unassembled WGS sequence"/>
</dbReference>
<accession>A0A9J6RIP7</accession>
<evidence type="ECO:0000256" key="2">
    <source>
        <dbReference type="ARBA" id="ARBA00008954"/>
    </source>
</evidence>
<dbReference type="SUPFAM" id="SSF56112">
    <property type="entry name" value="Protein kinase-like (PK-like)"/>
    <property type="match status" value="1"/>
</dbReference>
<dbReference type="PANTHER" id="PTHR45688:SF13">
    <property type="entry name" value="ALANINE--GLYOXYLATE AMINOTRANSFERASE 2-LIKE"/>
    <property type="match status" value="1"/>
</dbReference>
<dbReference type="Gene3D" id="3.90.1150.10">
    <property type="entry name" value="Aspartate Aminotransferase, domain 1"/>
    <property type="match status" value="1"/>
</dbReference>
<feature type="domain" description="Aminoglycoside phosphotransferase" evidence="4">
    <location>
        <begin position="50"/>
        <end position="268"/>
    </location>
</feature>
<dbReference type="CDD" id="cd00610">
    <property type="entry name" value="OAT_like"/>
    <property type="match status" value="1"/>
</dbReference>
<organism evidence="5 6">
    <name type="scientific">Dasania phycosphaerae</name>
    <dbReference type="NCBI Taxonomy" id="2950436"/>
    <lineage>
        <taxon>Bacteria</taxon>
        <taxon>Pseudomonadati</taxon>
        <taxon>Pseudomonadota</taxon>
        <taxon>Gammaproteobacteria</taxon>
        <taxon>Cellvibrionales</taxon>
        <taxon>Spongiibacteraceae</taxon>
        <taxon>Dasania</taxon>
    </lineage>
</organism>
<evidence type="ECO:0000313" key="5">
    <source>
        <dbReference type="EMBL" id="MCZ0863861.1"/>
    </source>
</evidence>
<gene>
    <name evidence="5" type="ORF">O0V09_01535</name>
</gene>
<dbReference type="InterPro" id="IPR015421">
    <property type="entry name" value="PyrdxlP-dep_Trfase_major"/>
</dbReference>
<name>A0A9J6RIP7_9GAMM</name>
<reference evidence="5 6" key="1">
    <citation type="submission" date="2022-12" db="EMBL/GenBank/DDBJ databases">
        <title>Dasania phycosphaerae sp. nov., isolated from particulate material of the south coast of Korea.</title>
        <authorList>
            <person name="Jiang Y."/>
        </authorList>
    </citation>
    <scope>NUCLEOTIDE SEQUENCE [LARGE SCALE GENOMIC DNA]</scope>
    <source>
        <strain evidence="5 6">GY-19</strain>
    </source>
</reference>
<dbReference type="Gene3D" id="3.90.1200.10">
    <property type="match status" value="1"/>
</dbReference>
<evidence type="ECO:0000313" key="6">
    <source>
        <dbReference type="Proteomes" id="UP001069090"/>
    </source>
</evidence>
<dbReference type="Pfam" id="PF00202">
    <property type="entry name" value="Aminotran_3"/>
    <property type="match status" value="1"/>
</dbReference>
<keyword evidence="5" id="KW-0808">Transferase</keyword>
<dbReference type="PROSITE" id="PS00600">
    <property type="entry name" value="AA_TRANSFER_CLASS_3"/>
    <property type="match status" value="1"/>
</dbReference>
<dbReference type="GO" id="GO:0008483">
    <property type="term" value="F:transaminase activity"/>
    <property type="evidence" value="ECO:0007669"/>
    <property type="project" value="UniProtKB-KW"/>
</dbReference>
<protein>
    <submittedName>
        <fullName evidence="5">Aminotransferase class III-fold pyridoxal phosphate-dependent enzyme</fullName>
    </submittedName>
</protein>
<dbReference type="InterPro" id="IPR015424">
    <property type="entry name" value="PyrdxlP-dep_Trfase"/>
</dbReference>
<keyword evidence="5" id="KW-0032">Aminotransferase</keyword>
<comment type="cofactor">
    <cofactor evidence="1">
        <name>pyridoxal 5'-phosphate</name>
        <dbReference type="ChEBI" id="CHEBI:597326"/>
    </cofactor>
</comment>
<dbReference type="SUPFAM" id="SSF53383">
    <property type="entry name" value="PLP-dependent transferases"/>
    <property type="match status" value="1"/>
</dbReference>
<sequence length="796" mass="88593">MNQLNRDVVKGDNTILKRSRPNFSMAEVQAIAKKHFALNGIFKEVPSERDQGFIVTSERDEKYILKISNSQDDVGVIDFQTQVLRHVEQQDPNLPIPRVILSQGGACEEIIKGKSGEKHVVRLLTFLPGVMVRDRPELNSKELRRDVGATVAKLDKALRGFFHPHAKNVHPWDVMNFMVHRPHTDSISNADIRAKVETVFDYVNEHVSPKLTQLRHQVVHQDAHGGNVLLNPDKPNCVAGLIDFGDMLYSPLIMELVVACSMMMEQVDDPVSNMCDVIVGYDRELALEEEEIDLLYDLILVRVCIYITLCAWRSAEHPEQEPYVKNIELYWALLDKLLNQGRHAVTSRFRAACRFPAYSPAIGEQERVSESDERELLEQRHQLLGEQTWHFYQRPLHVERALGPWLYGVDGKAYLDLYNNVPQVGHCHPHVVRAISRQAKVLNTNTRYLYRSVLDYAERLTSLMPEHLNACIFFNSGSEANDIALQMSRLISGNHGAIVVEDAYHGISETIRDLSPKSRPQTANHIATLGVPCSYRGPHAGKENSAELYAQDADAAIAELQDKGIKPACFMVDTAYCSSGVIDVPEGYLALVEQKVRAAGGLIVADEVQAGFGRLGQMWGHEARGLKADIVTMGKPVGNGHPLGVLVTSKAILNRFIEATAMFSTFGGNPVSCAAGMAVLDVIEDEDLINNANQTGDYLREQLRQLATTQPLIGDVRGQGMLASVEFVTDRVTKAPASEQTFALLELMREQGVLIGSSGPLRNSLKLRPSLVFSRPQVDIFIQALDKCLSQLAANH</sequence>
<keyword evidence="6" id="KW-1185">Reference proteome</keyword>
<dbReference type="EMBL" id="JAPTGG010000001">
    <property type="protein sequence ID" value="MCZ0863861.1"/>
    <property type="molecule type" value="Genomic_DNA"/>
</dbReference>
<dbReference type="RefSeq" id="WP_258330009.1">
    <property type="nucleotide sequence ID" value="NZ_JAPTGG010000001.1"/>
</dbReference>
<proteinExistence type="inferred from homology"/>
<comment type="similarity">
    <text evidence="2">Belongs to the class-III pyridoxal-phosphate-dependent aminotransferase family.</text>
</comment>
<dbReference type="InterPro" id="IPR049704">
    <property type="entry name" value="Aminotrans_3_PPA_site"/>
</dbReference>
<dbReference type="InterPro" id="IPR011009">
    <property type="entry name" value="Kinase-like_dom_sf"/>
</dbReference>